<name>A0A2K9P4T7_9FIRM</name>
<evidence type="ECO:0000256" key="1">
    <source>
        <dbReference type="ARBA" id="ARBA00023125"/>
    </source>
</evidence>
<dbReference type="SUPFAM" id="SSF47413">
    <property type="entry name" value="lambda repressor-like DNA-binding domains"/>
    <property type="match status" value="1"/>
</dbReference>
<feature type="domain" description="HTH cro/C1-type" evidence="2">
    <location>
        <begin position="4"/>
        <end position="58"/>
    </location>
</feature>
<dbReference type="InterPro" id="IPR010982">
    <property type="entry name" value="Lambda_DNA-bd_dom_sf"/>
</dbReference>
<dbReference type="SMART" id="SM00530">
    <property type="entry name" value="HTH_XRE"/>
    <property type="match status" value="1"/>
</dbReference>
<evidence type="ECO:0000313" key="4">
    <source>
        <dbReference type="Proteomes" id="UP000235589"/>
    </source>
</evidence>
<dbReference type="PANTHER" id="PTHR46558">
    <property type="entry name" value="TRACRIPTIONAL REGULATORY PROTEIN-RELATED-RELATED"/>
    <property type="match status" value="1"/>
</dbReference>
<accession>A0A2K9P4T7</accession>
<dbReference type="InterPro" id="IPR001387">
    <property type="entry name" value="Cro/C1-type_HTH"/>
</dbReference>
<dbReference type="GeneID" id="98063502"/>
<keyword evidence="4" id="KW-1185">Reference proteome</keyword>
<dbReference type="Gene3D" id="1.10.260.40">
    <property type="entry name" value="lambda repressor-like DNA-binding domains"/>
    <property type="match status" value="1"/>
</dbReference>
<dbReference type="AlphaFoldDB" id="A0A2K9P4T7"/>
<dbReference type="RefSeq" id="WP_158648991.1">
    <property type="nucleotide sequence ID" value="NZ_CP020991.1"/>
</dbReference>
<evidence type="ECO:0000313" key="3">
    <source>
        <dbReference type="EMBL" id="AUO20272.1"/>
    </source>
</evidence>
<dbReference type="Proteomes" id="UP000235589">
    <property type="component" value="Chromosome"/>
</dbReference>
<dbReference type="GO" id="GO:0003677">
    <property type="term" value="F:DNA binding"/>
    <property type="evidence" value="ECO:0007669"/>
    <property type="project" value="UniProtKB-KW"/>
</dbReference>
<dbReference type="OrthoDB" id="9801008at2"/>
<dbReference type="Pfam" id="PF01381">
    <property type="entry name" value="HTH_3"/>
    <property type="match status" value="1"/>
</dbReference>
<dbReference type="PROSITE" id="PS50943">
    <property type="entry name" value="HTH_CROC1"/>
    <property type="match status" value="1"/>
</dbReference>
<evidence type="ECO:0000259" key="2">
    <source>
        <dbReference type="PROSITE" id="PS50943"/>
    </source>
</evidence>
<protein>
    <submittedName>
        <fullName evidence="3">Helix-turn-helix domain protein</fullName>
    </submittedName>
</protein>
<gene>
    <name evidence="3" type="ORF">B9O19_02130</name>
</gene>
<reference evidence="3 4" key="1">
    <citation type="submission" date="2017-04" db="EMBL/GenBank/DDBJ databases">
        <title>Monoglobus pectinilyticus 14 draft genome.</title>
        <authorList>
            <person name="Kim C."/>
            <person name="Rosendale D.I."/>
            <person name="Kelly W.J."/>
            <person name="Tannock G.W."/>
            <person name="Patchett M.L."/>
            <person name="Jordens J.Z."/>
        </authorList>
    </citation>
    <scope>NUCLEOTIDE SEQUENCE [LARGE SCALE GENOMIC DNA]</scope>
    <source>
        <strain evidence="3 4">14</strain>
    </source>
</reference>
<organism evidence="3 4">
    <name type="scientific">Monoglobus pectinilyticus</name>
    <dbReference type="NCBI Taxonomy" id="1981510"/>
    <lineage>
        <taxon>Bacteria</taxon>
        <taxon>Bacillati</taxon>
        <taxon>Bacillota</taxon>
        <taxon>Clostridia</taxon>
        <taxon>Monoglobales</taxon>
        <taxon>Monoglobaceae</taxon>
        <taxon>Monoglobus</taxon>
    </lineage>
</organism>
<dbReference type="PANTHER" id="PTHR46558:SF4">
    <property type="entry name" value="DNA-BIDING PHAGE PROTEIN"/>
    <property type="match status" value="1"/>
</dbReference>
<dbReference type="CDD" id="cd00093">
    <property type="entry name" value="HTH_XRE"/>
    <property type="match status" value="1"/>
</dbReference>
<sequence>MNSIKSFREKLGLTQQELADALSIERSTVTKWETGMAMPRASKLPDIAEILHCQINDLYVTIEEAKDKAGA</sequence>
<keyword evidence="1" id="KW-0238">DNA-binding</keyword>
<dbReference type="EMBL" id="CP020991">
    <property type="protein sequence ID" value="AUO20272.1"/>
    <property type="molecule type" value="Genomic_DNA"/>
</dbReference>
<dbReference type="KEGG" id="mpec:B9O19_02130"/>
<proteinExistence type="predicted"/>